<dbReference type="Gene3D" id="1.20.1250.20">
    <property type="entry name" value="MFS general substrate transporter like domains"/>
    <property type="match status" value="1"/>
</dbReference>
<protein>
    <submittedName>
        <fullName evidence="8">MFS transporter</fullName>
    </submittedName>
</protein>
<accession>A0ABR8P6X5</accession>
<feature type="transmembrane region" description="Helical" evidence="6">
    <location>
        <begin position="9"/>
        <end position="27"/>
    </location>
</feature>
<dbReference type="PANTHER" id="PTHR42718">
    <property type="entry name" value="MAJOR FACILITATOR SUPERFAMILY MULTIDRUG TRANSPORTER MFSC"/>
    <property type="match status" value="1"/>
</dbReference>
<dbReference type="PRINTS" id="PR01036">
    <property type="entry name" value="TCRTETB"/>
</dbReference>
<feature type="transmembrane region" description="Helical" evidence="6">
    <location>
        <begin position="354"/>
        <end position="372"/>
    </location>
</feature>
<keyword evidence="2" id="KW-0813">Transport</keyword>
<sequence length="466" mass="50727">MKEKSFSKIYFAIGSVALLTFIGVLNETSMNVTYPELSAQFGVSLDVIQWITTGYLLMVTITMGTTAYLLRQYAARWLHLFAVTFFIIGDLMCALTGNFPLLLTGRLIQAIATGLATPIMFHLIFTEIPRERIGMMTGLAAMVISFAPALGPTYGGIVSEMMSWRMIFWILLPVVLISLVCGQLFIRNQPLGNSKAFSYASLVTLALALISTISAVSTVGKHGFSCQFWLLLLIAIIFFGIFIYVNNHGKSSLFDLLVFKVVPLRLSTVTYFNLQFINIGISLVIPIYLQYVLHSSAIVAGLVLLPGSLIGAFISPIAGNLADRLGFVVPVVTGGCLLVIGTVSFSVFQQHLTPILIMIFFIVLRIGFNFAFSNTISNASMLVQPQNAPDVNSIFNMVQQFAGSLGTSLLASAIALFQAGNTGSLAERTYAGGRFDFILLGILAIVTLLAMITNYRLQKTHAIISK</sequence>
<name>A0ABR8P6X5_9LACO</name>
<feature type="transmembrane region" description="Helical" evidence="6">
    <location>
        <begin position="228"/>
        <end position="247"/>
    </location>
</feature>
<feature type="transmembrane region" description="Helical" evidence="6">
    <location>
        <begin position="107"/>
        <end position="126"/>
    </location>
</feature>
<dbReference type="InterPro" id="IPR036259">
    <property type="entry name" value="MFS_trans_sf"/>
</dbReference>
<dbReference type="PANTHER" id="PTHR42718:SF9">
    <property type="entry name" value="MAJOR FACILITATOR SUPERFAMILY MULTIDRUG TRANSPORTER MFSC"/>
    <property type="match status" value="1"/>
</dbReference>
<organism evidence="8 9">
    <name type="scientific">Limosilactobacillus walteri</name>
    <dbReference type="NCBI Taxonomy" id="2268022"/>
    <lineage>
        <taxon>Bacteria</taxon>
        <taxon>Bacillati</taxon>
        <taxon>Bacillota</taxon>
        <taxon>Bacilli</taxon>
        <taxon>Lactobacillales</taxon>
        <taxon>Lactobacillaceae</taxon>
        <taxon>Limosilactobacillus</taxon>
    </lineage>
</organism>
<evidence type="ECO:0000256" key="6">
    <source>
        <dbReference type="SAM" id="Phobius"/>
    </source>
</evidence>
<keyword evidence="3 6" id="KW-0812">Transmembrane</keyword>
<dbReference type="EMBL" id="QORN01000018">
    <property type="protein sequence ID" value="MBD5806499.1"/>
    <property type="molecule type" value="Genomic_DNA"/>
</dbReference>
<feature type="transmembrane region" description="Helical" evidence="6">
    <location>
        <begin position="437"/>
        <end position="457"/>
    </location>
</feature>
<evidence type="ECO:0000256" key="1">
    <source>
        <dbReference type="ARBA" id="ARBA00004651"/>
    </source>
</evidence>
<evidence type="ECO:0000313" key="8">
    <source>
        <dbReference type="EMBL" id="MBD5806499.1"/>
    </source>
</evidence>
<dbReference type="Pfam" id="PF07690">
    <property type="entry name" value="MFS_1"/>
    <property type="match status" value="1"/>
</dbReference>
<evidence type="ECO:0000256" key="3">
    <source>
        <dbReference type="ARBA" id="ARBA00022692"/>
    </source>
</evidence>
<feature type="transmembrane region" description="Helical" evidence="6">
    <location>
        <begin position="133"/>
        <end position="154"/>
    </location>
</feature>
<feature type="transmembrane region" description="Helical" evidence="6">
    <location>
        <begin position="325"/>
        <end position="348"/>
    </location>
</feature>
<feature type="domain" description="Major facilitator superfamily (MFS) profile" evidence="7">
    <location>
        <begin position="12"/>
        <end position="459"/>
    </location>
</feature>
<feature type="transmembrane region" description="Helical" evidence="6">
    <location>
        <begin position="77"/>
        <end position="101"/>
    </location>
</feature>
<dbReference type="RefSeq" id="WP_191667968.1">
    <property type="nucleotide sequence ID" value="NZ_QORN01000018.1"/>
</dbReference>
<dbReference type="PROSITE" id="PS50850">
    <property type="entry name" value="MFS"/>
    <property type="match status" value="1"/>
</dbReference>
<comment type="subcellular location">
    <subcellularLocation>
        <location evidence="1">Cell membrane</location>
        <topology evidence="1">Multi-pass membrane protein</topology>
    </subcellularLocation>
</comment>
<evidence type="ECO:0000313" key="9">
    <source>
        <dbReference type="Proteomes" id="UP000704341"/>
    </source>
</evidence>
<feature type="transmembrane region" description="Helical" evidence="6">
    <location>
        <begin position="197"/>
        <end position="216"/>
    </location>
</feature>
<dbReference type="SUPFAM" id="SSF103473">
    <property type="entry name" value="MFS general substrate transporter"/>
    <property type="match status" value="1"/>
</dbReference>
<evidence type="ECO:0000259" key="7">
    <source>
        <dbReference type="PROSITE" id="PS50850"/>
    </source>
</evidence>
<reference evidence="8 9" key="1">
    <citation type="submission" date="2018-07" db="EMBL/GenBank/DDBJ databases">
        <title>Phylogenomic Insights into understanding Host Adaptation of Lactobacillus reuteri by a novel species, Lactobacillus spp. M31.</title>
        <authorList>
            <person name="Sharma S."/>
            <person name="Patil P."/>
            <person name="Korpole S."/>
            <person name="Patil P.B."/>
        </authorList>
    </citation>
    <scope>NUCLEOTIDE SEQUENCE [LARGE SCALE GENOMIC DNA]</scope>
    <source>
        <strain evidence="8 9">M31</strain>
    </source>
</reference>
<dbReference type="Gene3D" id="1.20.1720.10">
    <property type="entry name" value="Multidrug resistance protein D"/>
    <property type="match status" value="1"/>
</dbReference>
<feature type="transmembrane region" description="Helical" evidence="6">
    <location>
        <begin position="166"/>
        <end position="185"/>
    </location>
</feature>
<feature type="transmembrane region" description="Helical" evidence="6">
    <location>
        <begin position="268"/>
        <end position="291"/>
    </location>
</feature>
<feature type="transmembrane region" description="Helical" evidence="6">
    <location>
        <begin position="47"/>
        <end position="70"/>
    </location>
</feature>
<evidence type="ECO:0000256" key="2">
    <source>
        <dbReference type="ARBA" id="ARBA00022448"/>
    </source>
</evidence>
<comment type="caution">
    <text evidence="8">The sequence shown here is derived from an EMBL/GenBank/DDBJ whole genome shotgun (WGS) entry which is preliminary data.</text>
</comment>
<gene>
    <name evidence="8" type="ORF">DTK66_05120</name>
</gene>
<keyword evidence="4 6" id="KW-1133">Transmembrane helix</keyword>
<keyword evidence="9" id="KW-1185">Reference proteome</keyword>
<dbReference type="Proteomes" id="UP000704341">
    <property type="component" value="Unassembled WGS sequence"/>
</dbReference>
<proteinExistence type="predicted"/>
<feature type="transmembrane region" description="Helical" evidence="6">
    <location>
        <begin position="393"/>
        <end position="417"/>
    </location>
</feature>
<feature type="transmembrane region" description="Helical" evidence="6">
    <location>
        <begin position="297"/>
        <end position="318"/>
    </location>
</feature>
<evidence type="ECO:0000256" key="4">
    <source>
        <dbReference type="ARBA" id="ARBA00022989"/>
    </source>
</evidence>
<dbReference type="InterPro" id="IPR011701">
    <property type="entry name" value="MFS"/>
</dbReference>
<evidence type="ECO:0000256" key="5">
    <source>
        <dbReference type="ARBA" id="ARBA00023136"/>
    </source>
</evidence>
<dbReference type="InterPro" id="IPR020846">
    <property type="entry name" value="MFS_dom"/>
</dbReference>
<keyword evidence="5 6" id="KW-0472">Membrane</keyword>